<evidence type="ECO:0000313" key="1">
    <source>
        <dbReference type="EMBL" id="MBC3906204.1"/>
    </source>
</evidence>
<keyword evidence="2" id="KW-1185">Reference proteome</keyword>
<protein>
    <recommendedName>
        <fullName evidence="3">Tail fiber protein</fullName>
    </recommendedName>
</protein>
<comment type="caution">
    <text evidence="1">The sequence shown here is derived from an EMBL/GenBank/DDBJ whole genome shotgun (WGS) entry which is preliminary data.</text>
</comment>
<evidence type="ECO:0000313" key="2">
    <source>
        <dbReference type="Proteomes" id="UP000646911"/>
    </source>
</evidence>
<evidence type="ECO:0008006" key="3">
    <source>
        <dbReference type="Google" id="ProtNLM"/>
    </source>
</evidence>
<name>A0ABR6Z3U2_9BURK</name>
<accession>A0ABR6Z3U2</accession>
<dbReference type="EMBL" id="JACOFX010000001">
    <property type="protein sequence ID" value="MBC3906204.1"/>
    <property type="molecule type" value="Genomic_DNA"/>
</dbReference>
<proteinExistence type="predicted"/>
<sequence length="278" mass="28427">MQLFTNNATSVLAAGITSVATSLTVATGDGAKFPNPTVGDTFLVTLYKLSGVTETSYEIVKCTARVGDTLTVVRAQEGTTGTAYATGDNVALRLTAGSMSTDAIAEGNNKYFTVARVLSSALTGLSLVSNQAVAATDTVLQAIGYLQKQITDAVSSLAAKAPIANPSFTGKATFVSTKTTKVPMNSGTSIDLEAGELFTKTISSATTLSLANVPGSGVAAFMLDLTNGGSATITWWSGIKWPGGTAPTLTVSGRDTLGFFTHDGGTTWTGLVLGKDIK</sequence>
<reference evidence="1 2" key="1">
    <citation type="submission" date="2020-08" db="EMBL/GenBank/DDBJ databases">
        <title>Novel species isolated from subtropical streams in China.</title>
        <authorList>
            <person name="Lu H."/>
        </authorList>
    </citation>
    <scope>NUCLEOTIDE SEQUENCE [LARGE SCALE GENOMIC DNA]</scope>
    <source>
        <strain evidence="1 2">NL8W</strain>
    </source>
</reference>
<organism evidence="1 2">
    <name type="scientific">Undibacterium umbellatum</name>
    <dbReference type="NCBI Taxonomy" id="2762300"/>
    <lineage>
        <taxon>Bacteria</taxon>
        <taxon>Pseudomonadati</taxon>
        <taxon>Pseudomonadota</taxon>
        <taxon>Betaproteobacteria</taxon>
        <taxon>Burkholderiales</taxon>
        <taxon>Oxalobacteraceae</taxon>
        <taxon>Undibacterium</taxon>
    </lineage>
</organism>
<gene>
    <name evidence="1" type="ORF">H8L47_01350</name>
</gene>
<dbReference type="RefSeq" id="WP_186951442.1">
    <property type="nucleotide sequence ID" value="NZ_JACOFX010000001.1"/>
</dbReference>
<dbReference type="Proteomes" id="UP000646911">
    <property type="component" value="Unassembled WGS sequence"/>
</dbReference>